<feature type="domain" description="SGF29 C-terminal" evidence="1">
    <location>
        <begin position="64"/>
        <end position="162"/>
    </location>
</feature>
<keyword evidence="3" id="KW-1185">Reference proteome</keyword>
<evidence type="ECO:0000259" key="1">
    <source>
        <dbReference type="Pfam" id="PF07039"/>
    </source>
</evidence>
<dbReference type="InterPro" id="IPR010750">
    <property type="entry name" value="SGF29_tudor-like_dom"/>
</dbReference>
<proteinExistence type="predicted"/>
<dbReference type="Pfam" id="PF07039">
    <property type="entry name" value="SGF29_Tudor"/>
    <property type="match status" value="1"/>
</dbReference>
<protein>
    <recommendedName>
        <fullName evidence="1">SGF29 C-terminal domain-containing protein</fullName>
    </recommendedName>
</protein>
<sequence length="250" mass="27067">MGFLQGSGISSAALFINLGGTFLRTKNPAVYSKSSCAKLLKVYDAALAEAAAEEREPSSGLPVGMRVAIPQGEQTCEHILAFVHRYFPEERKYVVLDPFGDQTEVTKGVEVPAPINKYYLVPESRIIRLPEEPDYLVEDRDQKKPTYEVDSDVLALYTGTSTRRETPAFHMELRTRKEGDQALADGYAGCCLKLHGDQAVGQADTNRLDGDILAGTGSGSMAGFDREMANDLSPHLSKAGRVASIAAPPA</sequence>
<evidence type="ECO:0000313" key="2">
    <source>
        <dbReference type="EMBL" id="RKO85067.1"/>
    </source>
</evidence>
<evidence type="ECO:0000313" key="3">
    <source>
        <dbReference type="Proteomes" id="UP000269721"/>
    </source>
</evidence>
<organism evidence="2 3">
    <name type="scientific">Blyttiomyces helicus</name>
    <dbReference type="NCBI Taxonomy" id="388810"/>
    <lineage>
        <taxon>Eukaryota</taxon>
        <taxon>Fungi</taxon>
        <taxon>Fungi incertae sedis</taxon>
        <taxon>Chytridiomycota</taxon>
        <taxon>Chytridiomycota incertae sedis</taxon>
        <taxon>Chytridiomycetes</taxon>
        <taxon>Chytridiomycetes incertae sedis</taxon>
        <taxon>Blyttiomyces</taxon>
    </lineage>
</organism>
<gene>
    <name evidence="2" type="ORF">BDK51DRAFT_34155</name>
</gene>
<dbReference type="Proteomes" id="UP000269721">
    <property type="component" value="Unassembled WGS sequence"/>
</dbReference>
<reference evidence="3" key="1">
    <citation type="journal article" date="2018" name="Nat. Microbiol.">
        <title>Leveraging single-cell genomics to expand the fungal tree of life.</title>
        <authorList>
            <person name="Ahrendt S.R."/>
            <person name="Quandt C.A."/>
            <person name="Ciobanu D."/>
            <person name="Clum A."/>
            <person name="Salamov A."/>
            <person name="Andreopoulos B."/>
            <person name="Cheng J.F."/>
            <person name="Woyke T."/>
            <person name="Pelin A."/>
            <person name="Henrissat B."/>
            <person name="Reynolds N.K."/>
            <person name="Benny G.L."/>
            <person name="Smith M.E."/>
            <person name="James T.Y."/>
            <person name="Grigoriev I.V."/>
        </authorList>
    </citation>
    <scope>NUCLEOTIDE SEQUENCE [LARGE SCALE GENOMIC DNA]</scope>
</reference>
<dbReference type="EMBL" id="KZ999443">
    <property type="protein sequence ID" value="RKO85067.1"/>
    <property type="molecule type" value="Genomic_DNA"/>
</dbReference>
<dbReference type="AlphaFoldDB" id="A0A4V1IQ24"/>
<accession>A0A4V1IQ24</accession>
<name>A0A4V1IQ24_9FUNG</name>